<keyword evidence="1" id="KW-0732">Signal</keyword>
<evidence type="ECO:0000256" key="1">
    <source>
        <dbReference type="SAM" id="SignalP"/>
    </source>
</evidence>
<sequence length="77" mass="8517">MQALTRLASSLLLAELSLAKAAVEPAAWYLHCTMSLSAGVTGSSLWTHFFSDEAQAVRKTKGMTYKIIRLLERFVDI</sequence>
<comment type="caution">
    <text evidence="2">The sequence shown here is derived from an EMBL/GenBank/DDBJ whole genome shotgun (WGS) entry which is preliminary data.</text>
</comment>
<dbReference type="Proteomes" id="UP000241158">
    <property type="component" value="Unassembled WGS sequence"/>
</dbReference>
<name>A0A2P7AMR1_9HYPH</name>
<evidence type="ECO:0008006" key="4">
    <source>
        <dbReference type="Google" id="ProtNLM"/>
    </source>
</evidence>
<protein>
    <recommendedName>
        <fullName evidence="4">Secreted protein</fullName>
    </recommendedName>
</protein>
<dbReference type="AlphaFoldDB" id="A0A2P7AMR1"/>
<feature type="signal peptide" evidence="1">
    <location>
        <begin position="1"/>
        <end position="21"/>
    </location>
</feature>
<feature type="chain" id="PRO_5015146775" description="Secreted protein" evidence="1">
    <location>
        <begin position="22"/>
        <end position="77"/>
    </location>
</feature>
<accession>A0A2P7AMR1</accession>
<dbReference type="EMBL" id="PGGN01000005">
    <property type="protein sequence ID" value="PSH55506.1"/>
    <property type="molecule type" value="Genomic_DNA"/>
</dbReference>
<organism evidence="2 3">
    <name type="scientific">Phyllobacterium endophyticum</name>
    <dbReference type="NCBI Taxonomy" id="1149773"/>
    <lineage>
        <taxon>Bacteria</taxon>
        <taxon>Pseudomonadati</taxon>
        <taxon>Pseudomonadota</taxon>
        <taxon>Alphaproteobacteria</taxon>
        <taxon>Hyphomicrobiales</taxon>
        <taxon>Phyllobacteriaceae</taxon>
        <taxon>Phyllobacterium</taxon>
    </lineage>
</organism>
<gene>
    <name evidence="2" type="ORF">CU100_22980</name>
</gene>
<evidence type="ECO:0000313" key="2">
    <source>
        <dbReference type="EMBL" id="PSH55506.1"/>
    </source>
</evidence>
<evidence type="ECO:0000313" key="3">
    <source>
        <dbReference type="Proteomes" id="UP000241158"/>
    </source>
</evidence>
<proteinExistence type="predicted"/>
<reference evidence="3" key="1">
    <citation type="submission" date="2017-11" db="EMBL/GenBank/DDBJ databases">
        <authorList>
            <person name="Kuznetsova I."/>
            <person name="Sazanova A."/>
            <person name="Chirak E."/>
            <person name="Safronova V."/>
            <person name="Willems A."/>
        </authorList>
    </citation>
    <scope>NUCLEOTIDE SEQUENCE [LARGE SCALE GENOMIC DNA]</scope>
    <source>
        <strain evidence="3">PEPV15</strain>
    </source>
</reference>
<keyword evidence="3" id="KW-1185">Reference proteome</keyword>